<reference evidence="2" key="1">
    <citation type="submission" date="2016-11" db="UniProtKB">
        <authorList>
            <consortium name="WormBaseParasite"/>
        </authorList>
    </citation>
    <scope>IDENTIFICATION</scope>
    <source>
        <strain evidence="2">KR3021</strain>
    </source>
</reference>
<dbReference type="WBParaSite" id="RSKR_0000930800.1">
    <property type="protein sequence ID" value="RSKR_0000930800.1"/>
    <property type="gene ID" value="RSKR_0000930800"/>
</dbReference>
<dbReference type="Proteomes" id="UP000095286">
    <property type="component" value="Unplaced"/>
</dbReference>
<evidence type="ECO:0000313" key="2">
    <source>
        <dbReference type="WBParaSite" id="RSKR_0000930800.1"/>
    </source>
</evidence>
<name>A0AC35U9W1_9BILA</name>
<accession>A0AC35U9W1</accession>
<protein>
    <submittedName>
        <fullName evidence="2">Pribosyltran_N domain-containing protein</fullName>
    </submittedName>
</protein>
<sequence>MAASNKYNPTGGSTYLSRYNSNVLNKNSTSTGIRSLSSSIEPSSVGTSWNSVRWNKTQPTDAYRSSRITKAFQPSTSTTKLTPNSYSLSPGPSRYSSDRKATPPTTSFNYTPKLTPSPSTTPYRSTSSYQSGREKNDMNSTGYQSPRPTSTTTNANSSYFSPSSRRSVSTASPLSRDHYSRPSSNYCSVASDYLNATRKSTTKHDLYSAPSNQYLKSNSRYEANALAITGAIASTKTERPWRQRLADSARLRNLEGTGDIATQVSSSYMAHRAARRNSITSGDEMGGPSLKLINHKNYLLNGSASAPLVPPSLTKSTSSVEGNDSGIMSKSGTSRSSWATSIISNKSVSPIFELEPTPTDSTNNANQTPQHSLKEGSPGGGILSSSKVKDTDCGQMESINSIENGYPIKTSSSRKSIKYRTARRNSRKTSVNVSKEEGKELELVDSGEESSEQESGDPKSNSKLLTKQDSMARKKKRKPRKREDLKPPESTEDMTKCIKETKIVVAEPKKIPPKPVVVAVYDKPNTNYIKRTPIKKYVEAASKPIVVETKKKEAGDINCKDDESKYNGIAHFKPAPLIALNDPSTKKVPPIPGKFKTEDAIENISVNKAFDKKEQVQKAEKTFLVKKGTTKDGAILKVREPRAKKVLKKPKSLPEVNITCEKVFVKVTDNQKSCTNSLPDKSFKNTLKVTQKVLVPKKPEVNVTLDFNLTKAAYNNKLDLPACKSLLQKGLCKDIASFICKEPQNKTTNLNLDVYKKVEERKAHVTVLTAQIMEINLDQLVCSVDASVTPRILTPLTILTPKAASEEIGEMDVSLTLSVKPFFERASAPPDSLYFRRNNDYETRASIVLKRLRSEDPSVYDTIPSTIPEYSQRYAHLTAEPSYRPGDPIVLPDHSLLEEYVRRKRGNLEKLIHDPIYEEPSAYSPTSTISRCDSPSLCSTISEYHPACTVKIVEPTAKRSAKLIIPKRNYLTTTENNNSTSSLLDMVTFNAINKPTKVTNVIESFARKPLRTSDNTQNHKINNVFEKPLSAFEQQMQNQAFMLKKSNSNVGGVFGAEKSNVSPPYDTGNNNVNVTWTLPEHNKRSLSMDNGTPSTSNAKILSEPPSNHQTRPSLAQTFTQAAALASQPRHERYAAHIPVTKINEGSGRQSTTSMDSNNSAILDKASTHLDQMIDHARFKHQQHRNKFKDAIDYLDQIFEDFKKDVEPNPPPTTNNNNRFIKPTAFPTTTNYQNSNVSKLVSERPIINSNSLDGYKVNHNSQSGGSYVSNNGRMTASTAAPVTNSLIANNLKGFSSKPAPHPAYKSFVQAPQPYIGPKKTSYSQQNSLCEDLTNDVSETITLPNPTKKLSSDRLDFTQKWLVGDIKAWAHSPKPDTIPQSPPEPANFDYDERSLGSCSAEVAAINSSDKKKRSNGDEEGEASQAKKPALVNNNASKPHIYRPQPINQPFPIPTMSFEPSQVNAIRKVPSIDQMTTAFYQPTGSQFFKPPSMQSLNELGINQSSRAQSQEYQSIGSDFGSGIYMKPTATIPSNLKAPKGAFGSIQSLPDSNLFRNQNNGSFKKGALLNDKYNAIDALVAELEMGVDGNENNKRRSFPLNGNNQPQTYTQIQKDLDKSKGPLKVANNFGNKKNQLDEVVGLLNSVGNEVSNPPILQNYTAPPRRIYPQKDALKQSRNPFEKINNERIGSSKVEAMHNMFETNKDSYNGGHFSQGSKLGGGNGNNLAWKRHSINQKPGPQKNNSHEEDNYYEITDFPSPNLRGKTGSKCSLNTTNYQEYVPTYPNTHPPSFPPTTNSGNSSNHGYYSSTNSSSATITQPTNGSLQRQGRGKYCSGVEASANNNLSRHNSFTNHHHPSLRSRDESVEGEMEEDDDGFYDNILGMEERRFSRGSDLNQDNLSMSSQRQKERKMISDESSGMVVLTGNSHPNLSKLVCEKLGIRLGDAVVYNKTNRETSVDVKQSVRGKHVFIIQSADKNVNNNIMELLIMIYACKTSSSKTITVVFPYLPYSQQCRMYRRSAITMKLVADMICKAGASRLVSLDLYKKEIQGFFSIPVDNLRSSPFLLQYIKENIADYKNAVIVAKSPGTMHKATSFADRLRLSIAVIHGDDSQTGSEEKEDGRQSPPMRSSGSLTSLNEFKNKSTSYELYPSALAKEKPPLTIVGDVGGRIAIIVDDIIDEAHSFVSAAEVLKKRGAYKVYVVAVHGILSGDAPRLLEDSCIDQVVVTNTVPCEIQQMRCYKIKVVDVSIILSEAIRRIYHKESLGILFRDVTLDD</sequence>
<proteinExistence type="predicted"/>
<organism evidence="1 2">
    <name type="scientific">Rhabditophanes sp. KR3021</name>
    <dbReference type="NCBI Taxonomy" id="114890"/>
    <lineage>
        <taxon>Eukaryota</taxon>
        <taxon>Metazoa</taxon>
        <taxon>Ecdysozoa</taxon>
        <taxon>Nematoda</taxon>
        <taxon>Chromadorea</taxon>
        <taxon>Rhabditida</taxon>
        <taxon>Tylenchina</taxon>
        <taxon>Panagrolaimomorpha</taxon>
        <taxon>Strongyloidoidea</taxon>
        <taxon>Alloionematidae</taxon>
        <taxon>Rhabditophanes</taxon>
    </lineage>
</organism>
<evidence type="ECO:0000313" key="1">
    <source>
        <dbReference type="Proteomes" id="UP000095286"/>
    </source>
</evidence>